<protein>
    <recommendedName>
        <fullName evidence="7">NB-ARC domain-containing protein</fullName>
    </recommendedName>
</protein>
<comment type="caution">
    <text evidence="5">The sequence shown here is derived from an EMBL/GenBank/DDBJ whole genome shotgun (WGS) entry which is preliminary data.</text>
</comment>
<evidence type="ECO:0008006" key="7">
    <source>
        <dbReference type="Google" id="ProtNLM"/>
    </source>
</evidence>
<dbReference type="GO" id="GO:0043531">
    <property type="term" value="F:ADP binding"/>
    <property type="evidence" value="ECO:0007669"/>
    <property type="project" value="InterPro"/>
</dbReference>
<dbReference type="EMBL" id="NBSK02000004">
    <property type="protein sequence ID" value="KAJ0212871.1"/>
    <property type="molecule type" value="Genomic_DNA"/>
</dbReference>
<dbReference type="SUPFAM" id="SSF52058">
    <property type="entry name" value="L domain-like"/>
    <property type="match status" value="1"/>
</dbReference>
<dbReference type="InterPro" id="IPR027417">
    <property type="entry name" value="P-loop_NTPase"/>
</dbReference>
<dbReference type="InterPro" id="IPR058192">
    <property type="entry name" value="WHD_ROQ1-like"/>
</dbReference>
<evidence type="ECO:0000313" key="5">
    <source>
        <dbReference type="EMBL" id="KAJ0212871.1"/>
    </source>
</evidence>
<dbReference type="InterPro" id="IPR002182">
    <property type="entry name" value="NB-ARC"/>
</dbReference>
<dbReference type="SUPFAM" id="SSF52540">
    <property type="entry name" value="P-loop containing nucleoside triphosphate hydrolases"/>
    <property type="match status" value="1"/>
</dbReference>
<evidence type="ECO:0000259" key="4">
    <source>
        <dbReference type="Pfam" id="PF23282"/>
    </source>
</evidence>
<dbReference type="Gene3D" id="1.10.8.430">
    <property type="entry name" value="Helical domain of apoptotic protease-activating factors"/>
    <property type="match status" value="1"/>
</dbReference>
<dbReference type="Proteomes" id="UP000235145">
    <property type="component" value="Unassembled WGS sequence"/>
</dbReference>
<keyword evidence="1" id="KW-0433">Leucine-rich repeat</keyword>
<dbReference type="Pfam" id="PF00931">
    <property type="entry name" value="NB-ARC"/>
    <property type="match status" value="1"/>
</dbReference>
<gene>
    <name evidence="5" type="ORF">LSAT_V11C400215560</name>
</gene>
<dbReference type="SUPFAM" id="SSF46785">
    <property type="entry name" value="Winged helix' DNA-binding domain"/>
    <property type="match status" value="1"/>
</dbReference>
<sequence length="889" mass="102070">MKFPSSYGLIARIAKEQYQRAFRMALGSTLYPVWVRNVQNVVRDHMSDSCDYDFNIDEKLVGMESRVKEVVSSLGTGFDDVLMIGIKGMGGGGKTTLARAVFDQISSHFDVFDQISSQFEGKSFVENFREVSNASLSGLKSLQKQVLRDVLNDKDIKRVMHDRKVLVVLDDVDHIDQLEALAGEPNWLKPGSRIIITTRDEQVLVAHWVKFIHDVSLLSDKEAICLFGRYAFGRDNPIEGHKELSIQVVHYASGLLLTLRVLSSFLCGKNELEWTDALERLKTIPLMETLKKLELSYISLEEDYKEIFLDIGCMLKGLHKDVVVTTLESCGFHIRNGLRVLEQKSLVTFSKFEFVEMHDHIIEMGRNIVRHSHPDKPHKHSRLWVCNEIEEILSNDLVNKNFVCKLEKTNRFSLVTDISFMQYVLNLHNFREGFRKMKGLRFLSVLIEDRFDNSKSKKVSLDFPDTLRYLSVKCYPFRSLPKTFQANNLVALVMAYSCIIQLWEGGERKVLNKMRFLDLNHSRLCTLDLGLVQNLETLNLEGCNNLLIYVDISHSRLRTLDLRRASNLETLILNVCRNLVELQMPIVIIWNNFTWPMNAKSSKNLNISHSKLKTLDIGLTPNLENLDLGNCNYLEEVHMADECQKLKNVKLSHSKLRTLDIGQTPSCENLDLGNCNYLEELHMADECQMLKNLKISHSKLRTLNIRLIPNLENLDRENFNYMEEIHVVGERQKLINLNISHSKLRTLNLGPTPNLETLDLKECCNLDYTLCGVDESHEVGPLAVLHLIVESRESCPLHPNNSLPKFEFSCFYEEDRPLLTRNLEKLISLSKCACTNHEMFSGSICGLQRLRKLKLEGNIRDVLKDLDQLECLEELFLLSTTINHLPDSI</sequence>
<keyword evidence="2" id="KW-0677">Repeat</keyword>
<keyword evidence="6" id="KW-1185">Reference proteome</keyword>
<dbReference type="AlphaFoldDB" id="A0A9R1XH81"/>
<reference evidence="5 6" key="1">
    <citation type="journal article" date="2017" name="Nat. Commun.">
        <title>Genome assembly with in vitro proximity ligation data and whole-genome triplication in lettuce.</title>
        <authorList>
            <person name="Reyes-Chin-Wo S."/>
            <person name="Wang Z."/>
            <person name="Yang X."/>
            <person name="Kozik A."/>
            <person name="Arikit S."/>
            <person name="Song C."/>
            <person name="Xia L."/>
            <person name="Froenicke L."/>
            <person name="Lavelle D.O."/>
            <person name="Truco M.J."/>
            <person name="Xia R."/>
            <person name="Zhu S."/>
            <person name="Xu C."/>
            <person name="Xu H."/>
            <person name="Xu X."/>
            <person name="Cox K."/>
            <person name="Korf I."/>
            <person name="Meyers B.C."/>
            <person name="Michelmore R.W."/>
        </authorList>
    </citation>
    <scope>NUCLEOTIDE SEQUENCE [LARGE SCALE GENOMIC DNA]</scope>
    <source>
        <strain evidence="6">cv. Salinas</strain>
        <tissue evidence="5">Seedlings</tissue>
    </source>
</reference>
<feature type="domain" description="NB-ARC" evidence="3">
    <location>
        <begin position="65"/>
        <end position="233"/>
    </location>
</feature>
<dbReference type="GO" id="GO:0006952">
    <property type="term" value="P:defense response"/>
    <property type="evidence" value="ECO:0007669"/>
    <property type="project" value="InterPro"/>
</dbReference>
<dbReference type="PANTHER" id="PTHR11017">
    <property type="entry name" value="LEUCINE-RICH REPEAT-CONTAINING PROTEIN"/>
    <property type="match status" value="1"/>
</dbReference>
<dbReference type="InterPro" id="IPR044974">
    <property type="entry name" value="Disease_R_plants"/>
</dbReference>
<evidence type="ECO:0000256" key="2">
    <source>
        <dbReference type="ARBA" id="ARBA00022737"/>
    </source>
</evidence>
<evidence type="ECO:0000259" key="3">
    <source>
        <dbReference type="Pfam" id="PF00931"/>
    </source>
</evidence>
<dbReference type="InterPro" id="IPR032675">
    <property type="entry name" value="LRR_dom_sf"/>
</dbReference>
<dbReference type="Gene3D" id="3.80.10.10">
    <property type="entry name" value="Ribonuclease Inhibitor"/>
    <property type="match status" value="3"/>
</dbReference>
<dbReference type="Gene3D" id="3.40.50.300">
    <property type="entry name" value="P-loop containing nucleotide triphosphate hydrolases"/>
    <property type="match status" value="1"/>
</dbReference>
<dbReference type="PRINTS" id="PR00364">
    <property type="entry name" value="DISEASERSIST"/>
</dbReference>
<dbReference type="PANTHER" id="PTHR11017:SF544">
    <property type="entry name" value="ADP-RIBOSYL CYCLASE_CYCLIC ADP-RIBOSE HYDROLASE"/>
    <property type="match status" value="1"/>
</dbReference>
<name>A0A9R1XH81_LACSA</name>
<feature type="domain" description="Disease resistance protein Roq1-like winged-helix" evidence="4">
    <location>
        <begin position="302"/>
        <end position="371"/>
    </location>
</feature>
<evidence type="ECO:0000313" key="6">
    <source>
        <dbReference type="Proteomes" id="UP000235145"/>
    </source>
</evidence>
<accession>A0A9R1XH81</accession>
<dbReference type="InterPro" id="IPR036390">
    <property type="entry name" value="WH_DNA-bd_sf"/>
</dbReference>
<evidence type="ECO:0000256" key="1">
    <source>
        <dbReference type="ARBA" id="ARBA00022614"/>
    </source>
</evidence>
<proteinExistence type="predicted"/>
<organism evidence="5 6">
    <name type="scientific">Lactuca sativa</name>
    <name type="common">Garden lettuce</name>
    <dbReference type="NCBI Taxonomy" id="4236"/>
    <lineage>
        <taxon>Eukaryota</taxon>
        <taxon>Viridiplantae</taxon>
        <taxon>Streptophyta</taxon>
        <taxon>Embryophyta</taxon>
        <taxon>Tracheophyta</taxon>
        <taxon>Spermatophyta</taxon>
        <taxon>Magnoliopsida</taxon>
        <taxon>eudicotyledons</taxon>
        <taxon>Gunneridae</taxon>
        <taxon>Pentapetalae</taxon>
        <taxon>asterids</taxon>
        <taxon>campanulids</taxon>
        <taxon>Asterales</taxon>
        <taxon>Asteraceae</taxon>
        <taxon>Cichorioideae</taxon>
        <taxon>Cichorieae</taxon>
        <taxon>Lactucinae</taxon>
        <taxon>Lactuca</taxon>
    </lineage>
</organism>
<dbReference type="InterPro" id="IPR042197">
    <property type="entry name" value="Apaf_helical"/>
</dbReference>
<dbReference type="Pfam" id="PF23282">
    <property type="entry name" value="WHD_ROQ1"/>
    <property type="match status" value="1"/>
</dbReference>